<dbReference type="Proteomes" id="UP000655287">
    <property type="component" value="Unassembled WGS sequence"/>
</dbReference>
<comment type="subcellular location">
    <subcellularLocation>
        <location evidence="1 11">Cytoplasm</location>
    </subcellularLocation>
</comment>
<reference evidence="15" key="1">
    <citation type="submission" date="2021-01" db="EMBL/GenBank/DDBJ databases">
        <title>Whole genome shotgun sequence of Sphaerisporangium rufum NBRC 109079.</title>
        <authorList>
            <person name="Komaki H."/>
            <person name="Tamura T."/>
        </authorList>
    </citation>
    <scope>NUCLEOTIDE SEQUENCE</scope>
    <source>
        <strain evidence="15">NBRC 109079</strain>
    </source>
</reference>
<feature type="short sequence motif" description="'HIGH' region" evidence="11">
    <location>
        <begin position="125"/>
        <end position="135"/>
    </location>
</feature>
<dbReference type="SUPFAM" id="SSF55190">
    <property type="entry name" value="Arginyl-tRNA synthetase (ArgRS), N-terminal 'additional' domain"/>
    <property type="match status" value="1"/>
</dbReference>
<dbReference type="CDD" id="cd07956">
    <property type="entry name" value="Anticodon_Ia_Arg"/>
    <property type="match status" value="1"/>
</dbReference>
<keyword evidence="7 11" id="KW-0067">ATP-binding</keyword>
<evidence type="ECO:0000256" key="8">
    <source>
        <dbReference type="ARBA" id="ARBA00022917"/>
    </source>
</evidence>
<dbReference type="GO" id="GO:0005737">
    <property type="term" value="C:cytoplasm"/>
    <property type="evidence" value="ECO:0007669"/>
    <property type="project" value="UniProtKB-SubCell"/>
</dbReference>
<dbReference type="GO" id="GO:0006420">
    <property type="term" value="P:arginyl-tRNA aminoacylation"/>
    <property type="evidence" value="ECO:0007669"/>
    <property type="project" value="UniProtKB-UniRule"/>
</dbReference>
<evidence type="ECO:0000256" key="7">
    <source>
        <dbReference type="ARBA" id="ARBA00022840"/>
    </source>
</evidence>
<organism evidence="15 16">
    <name type="scientific">Sphaerisporangium rufum</name>
    <dbReference type="NCBI Taxonomy" id="1381558"/>
    <lineage>
        <taxon>Bacteria</taxon>
        <taxon>Bacillati</taxon>
        <taxon>Actinomycetota</taxon>
        <taxon>Actinomycetes</taxon>
        <taxon>Streptosporangiales</taxon>
        <taxon>Streptosporangiaceae</taxon>
        <taxon>Sphaerisporangium</taxon>
    </lineage>
</organism>
<evidence type="ECO:0000256" key="12">
    <source>
        <dbReference type="RuleBase" id="RU363038"/>
    </source>
</evidence>
<dbReference type="SMART" id="SM00836">
    <property type="entry name" value="DALR_1"/>
    <property type="match status" value="1"/>
</dbReference>
<dbReference type="FunFam" id="3.40.50.620:FF:000030">
    <property type="entry name" value="Arginine--tRNA ligase"/>
    <property type="match status" value="1"/>
</dbReference>
<dbReference type="Pfam" id="PF05746">
    <property type="entry name" value="DALR_1"/>
    <property type="match status" value="1"/>
</dbReference>
<keyword evidence="16" id="KW-1185">Reference proteome</keyword>
<dbReference type="HAMAP" id="MF_00123">
    <property type="entry name" value="Arg_tRNA_synth"/>
    <property type="match status" value="1"/>
</dbReference>
<dbReference type="SUPFAM" id="SSF52374">
    <property type="entry name" value="Nucleotidylyl transferase"/>
    <property type="match status" value="1"/>
</dbReference>
<dbReference type="InterPro" id="IPR005148">
    <property type="entry name" value="Arg-tRNA-synth_N"/>
</dbReference>
<dbReference type="InterPro" id="IPR008909">
    <property type="entry name" value="DALR_anticod-bd"/>
</dbReference>
<dbReference type="PANTHER" id="PTHR11956">
    <property type="entry name" value="ARGINYL-TRNA SYNTHETASE"/>
    <property type="match status" value="1"/>
</dbReference>
<evidence type="ECO:0000256" key="2">
    <source>
        <dbReference type="ARBA" id="ARBA00005594"/>
    </source>
</evidence>
<evidence type="ECO:0000256" key="4">
    <source>
        <dbReference type="ARBA" id="ARBA00022490"/>
    </source>
</evidence>
<dbReference type="PANTHER" id="PTHR11956:SF5">
    <property type="entry name" value="ARGININE--TRNA LIGASE, CYTOPLASMIC"/>
    <property type="match status" value="1"/>
</dbReference>
<dbReference type="InterPro" id="IPR001278">
    <property type="entry name" value="Arg-tRNA-ligase"/>
</dbReference>
<dbReference type="InterPro" id="IPR014729">
    <property type="entry name" value="Rossmann-like_a/b/a_fold"/>
</dbReference>
<dbReference type="AlphaFoldDB" id="A0A919QXN6"/>
<evidence type="ECO:0000259" key="14">
    <source>
        <dbReference type="SMART" id="SM01016"/>
    </source>
</evidence>
<keyword evidence="9 11" id="KW-0030">Aminoacyl-tRNA synthetase</keyword>
<dbReference type="InterPro" id="IPR001412">
    <property type="entry name" value="aa-tRNA-synth_I_CS"/>
</dbReference>
<keyword evidence="8 11" id="KW-0648">Protein biosynthesis</keyword>
<comment type="caution">
    <text evidence="15">The sequence shown here is derived from an EMBL/GenBank/DDBJ whole genome shotgun (WGS) entry which is preliminary data.</text>
</comment>
<dbReference type="RefSeq" id="WP_203982510.1">
    <property type="nucleotide sequence ID" value="NZ_BOOU01000012.1"/>
</dbReference>
<dbReference type="InterPro" id="IPR035684">
    <property type="entry name" value="ArgRS_core"/>
</dbReference>
<evidence type="ECO:0000256" key="6">
    <source>
        <dbReference type="ARBA" id="ARBA00022741"/>
    </source>
</evidence>
<dbReference type="SMART" id="SM01016">
    <property type="entry name" value="Arg_tRNA_synt_N"/>
    <property type="match status" value="1"/>
</dbReference>
<dbReference type="Pfam" id="PF00750">
    <property type="entry name" value="tRNA-synt_1d"/>
    <property type="match status" value="1"/>
</dbReference>
<dbReference type="FunFam" id="1.10.730.10:FF:000008">
    <property type="entry name" value="Arginine--tRNA ligase"/>
    <property type="match status" value="1"/>
</dbReference>
<dbReference type="Gene3D" id="3.40.50.620">
    <property type="entry name" value="HUPs"/>
    <property type="match status" value="1"/>
</dbReference>
<accession>A0A919QXN6</accession>
<evidence type="ECO:0000256" key="1">
    <source>
        <dbReference type="ARBA" id="ARBA00004496"/>
    </source>
</evidence>
<dbReference type="PROSITE" id="PS00178">
    <property type="entry name" value="AA_TRNA_LIGASE_I"/>
    <property type="match status" value="1"/>
</dbReference>
<dbReference type="PRINTS" id="PR01038">
    <property type="entry name" value="TRNASYNTHARG"/>
</dbReference>
<evidence type="ECO:0000259" key="13">
    <source>
        <dbReference type="SMART" id="SM00836"/>
    </source>
</evidence>
<protein>
    <recommendedName>
        <fullName evidence="11">Arginine--tRNA ligase</fullName>
        <ecNumber evidence="11">6.1.1.19</ecNumber>
    </recommendedName>
    <alternativeName>
        <fullName evidence="11">Arginyl-tRNA synthetase</fullName>
        <shortName evidence="11">ArgRS</shortName>
    </alternativeName>
</protein>
<comment type="subunit">
    <text evidence="3 11">Monomer.</text>
</comment>
<feature type="domain" description="Arginyl tRNA synthetase N-terminal" evidence="14">
    <location>
        <begin position="9"/>
        <end position="90"/>
    </location>
</feature>
<dbReference type="EMBL" id="BOOU01000012">
    <property type="protein sequence ID" value="GII75872.1"/>
    <property type="molecule type" value="Genomic_DNA"/>
</dbReference>
<keyword evidence="5 11" id="KW-0436">Ligase</keyword>
<dbReference type="InterPro" id="IPR036695">
    <property type="entry name" value="Arg-tRNA-synth_N_sf"/>
</dbReference>
<name>A0A919QXN6_9ACTN</name>
<dbReference type="CDD" id="cd00671">
    <property type="entry name" value="ArgRS_core"/>
    <property type="match status" value="1"/>
</dbReference>
<evidence type="ECO:0000256" key="10">
    <source>
        <dbReference type="ARBA" id="ARBA00049339"/>
    </source>
</evidence>
<comment type="catalytic activity">
    <reaction evidence="10 11">
        <text>tRNA(Arg) + L-arginine + ATP = L-arginyl-tRNA(Arg) + AMP + diphosphate</text>
        <dbReference type="Rhea" id="RHEA:20301"/>
        <dbReference type="Rhea" id="RHEA-COMP:9658"/>
        <dbReference type="Rhea" id="RHEA-COMP:9673"/>
        <dbReference type="ChEBI" id="CHEBI:30616"/>
        <dbReference type="ChEBI" id="CHEBI:32682"/>
        <dbReference type="ChEBI" id="CHEBI:33019"/>
        <dbReference type="ChEBI" id="CHEBI:78442"/>
        <dbReference type="ChEBI" id="CHEBI:78513"/>
        <dbReference type="ChEBI" id="CHEBI:456215"/>
        <dbReference type="EC" id="6.1.1.19"/>
    </reaction>
</comment>
<dbReference type="SUPFAM" id="SSF47323">
    <property type="entry name" value="Anticodon-binding domain of a subclass of class I aminoacyl-tRNA synthetases"/>
    <property type="match status" value="1"/>
</dbReference>
<evidence type="ECO:0000256" key="9">
    <source>
        <dbReference type="ARBA" id="ARBA00023146"/>
    </source>
</evidence>
<dbReference type="InterPro" id="IPR009080">
    <property type="entry name" value="tRNAsynth_Ia_anticodon-bd"/>
</dbReference>
<dbReference type="Gene3D" id="1.10.730.10">
    <property type="entry name" value="Isoleucyl-tRNA Synthetase, Domain 1"/>
    <property type="match status" value="1"/>
</dbReference>
<feature type="domain" description="DALR anticodon binding" evidence="13">
    <location>
        <begin position="468"/>
        <end position="586"/>
    </location>
</feature>
<dbReference type="NCBIfam" id="TIGR00456">
    <property type="entry name" value="argS"/>
    <property type="match status" value="1"/>
</dbReference>
<evidence type="ECO:0000256" key="3">
    <source>
        <dbReference type="ARBA" id="ARBA00011245"/>
    </source>
</evidence>
<dbReference type="GO" id="GO:0004814">
    <property type="term" value="F:arginine-tRNA ligase activity"/>
    <property type="evidence" value="ECO:0007669"/>
    <property type="project" value="UniProtKB-UniRule"/>
</dbReference>
<dbReference type="Gene3D" id="3.30.1360.70">
    <property type="entry name" value="Arginyl tRNA synthetase N-terminal domain"/>
    <property type="match status" value="1"/>
</dbReference>
<evidence type="ECO:0000313" key="16">
    <source>
        <dbReference type="Proteomes" id="UP000655287"/>
    </source>
</evidence>
<keyword evidence="6 11" id="KW-0547">Nucleotide-binding</keyword>
<sequence>MAPVVPLAVQTRSRLVSAMDRALPAEHTGADPQVRRSDRADLQANGLLAIAGKLRTHPRAVAEKVVASLDGADLIASCEVSGPGFVNLTLADSALLGQVEARLADDRLGIPRSLAGTTVIDYSQPNIAKEMHVGHLRSTIIGDSIARILGFLGEDVIRQNHLGDWGTQFGMLIQHLAESGGEWRRENGSAAGSLSRLNRLYQDSRARFDSDEEFAERARGRVVALQAGDAGTLRSWQEIVAESKLYFDEVYERLGVLLTDDDAVGESFYNPFLAEVADELEKAGVAVNSDGALCVFFEDIAGQSGEPLPLIIRKRDGGFGYAATDLAAIRHRVGTLAARRILYVVDVRQALHFRMVFETARRIGWLPGEVDAVHLAFGTVLGKDGKPFKTRSGRTVRLISLLDEAVDRARLVVKEKSHDLAPGGLDTTATVVGIGAVKYADLATSRAKDYVFDVDRMVSLHGNTGVYLQYAHARTRSILRKAGSPLTARARVHRDLALEPAERALALKLDDFEPALTEVAHTYEPHRLCVYLFELAQSFTSFFETCPVLKAPDPEIRDNRLMLCRLTGDTLRIGLGLLGLAAPDRL</sequence>
<dbReference type="EC" id="6.1.1.19" evidence="11"/>
<keyword evidence="4 11" id="KW-0963">Cytoplasm</keyword>
<evidence type="ECO:0000313" key="15">
    <source>
        <dbReference type="EMBL" id="GII75872.1"/>
    </source>
</evidence>
<gene>
    <name evidence="15" type="primary">argS_1</name>
    <name evidence="11" type="synonym">argS</name>
    <name evidence="15" type="ORF">Sru01_08540</name>
</gene>
<dbReference type="GO" id="GO:0005524">
    <property type="term" value="F:ATP binding"/>
    <property type="evidence" value="ECO:0007669"/>
    <property type="project" value="UniProtKB-UniRule"/>
</dbReference>
<dbReference type="Pfam" id="PF03485">
    <property type="entry name" value="Arg_tRNA_synt_N"/>
    <property type="match status" value="1"/>
</dbReference>
<proteinExistence type="inferred from homology"/>
<comment type="similarity">
    <text evidence="2 11 12">Belongs to the class-I aminoacyl-tRNA synthetase family.</text>
</comment>
<evidence type="ECO:0000256" key="11">
    <source>
        <dbReference type="HAMAP-Rule" id="MF_00123"/>
    </source>
</evidence>
<evidence type="ECO:0000256" key="5">
    <source>
        <dbReference type="ARBA" id="ARBA00022598"/>
    </source>
</evidence>